<comment type="caution">
    <text evidence="6">The sequence shown here is derived from an EMBL/GenBank/DDBJ whole genome shotgun (WGS) entry which is preliminary data.</text>
</comment>
<name>A0A7J6WVD9_THATH</name>
<dbReference type="OrthoDB" id="271937at2759"/>
<feature type="domain" description="Pus10-like C-terminal" evidence="5">
    <location>
        <begin position="80"/>
        <end position="118"/>
    </location>
</feature>
<dbReference type="AlphaFoldDB" id="A0A7J6WVD9"/>
<dbReference type="EMBL" id="JABWDY010009515">
    <property type="protein sequence ID" value="KAF5201374.1"/>
    <property type="molecule type" value="Genomic_DNA"/>
</dbReference>
<dbReference type="GO" id="GO:0160148">
    <property type="term" value="F:tRNA pseudouridine(55) synthase activity"/>
    <property type="evidence" value="ECO:0007669"/>
    <property type="project" value="UniProtKB-EC"/>
</dbReference>
<proteinExistence type="predicted"/>
<gene>
    <name evidence="6" type="ORF">FRX31_009041</name>
</gene>
<dbReference type="PANTHER" id="PTHR21568:SF0">
    <property type="entry name" value="TRNA PSEUDOURIDINE SYNTHASE PUS10"/>
    <property type="match status" value="1"/>
</dbReference>
<evidence type="ECO:0000259" key="5">
    <source>
        <dbReference type="Pfam" id="PF21238"/>
    </source>
</evidence>
<keyword evidence="4" id="KW-1133">Transmembrane helix</keyword>
<dbReference type="Gene3D" id="3.30.70.3190">
    <property type="match status" value="1"/>
</dbReference>
<keyword evidence="3" id="KW-0413">Isomerase</keyword>
<organism evidence="6 7">
    <name type="scientific">Thalictrum thalictroides</name>
    <name type="common">Rue-anemone</name>
    <name type="synonym">Anemone thalictroides</name>
    <dbReference type="NCBI Taxonomy" id="46969"/>
    <lineage>
        <taxon>Eukaryota</taxon>
        <taxon>Viridiplantae</taxon>
        <taxon>Streptophyta</taxon>
        <taxon>Embryophyta</taxon>
        <taxon>Tracheophyta</taxon>
        <taxon>Spermatophyta</taxon>
        <taxon>Magnoliopsida</taxon>
        <taxon>Ranunculales</taxon>
        <taxon>Ranunculaceae</taxon>
        <taxon>Thalictroideae</taxon>
        <taxon>Thalictrum</taxon>
    </lineage>
</organism>
<sequence>MSFKSGQGGHEVALLQFADTLNLCDANVSHVLVLKVLFLIFEAVVGLRSNMSKTFGMGVGDNDNVNLYAELLGSNYPSLHAGTYIKEFVHGDLGRTKPSIGSILGCRAEILQLDVTDVRMDCFN</sequence>
<dbReference type="Proteomes" id="UP000554482">
    <property type="component" value="Unassembled WGS sequence"/>
</dbReference>
<evidence type="ECO:0000256" key="2">
    <source>
        <dbReference type="ARBA" id="ARBA00022694"/>
    </source>
</evidence>
<keyword evidence="2" id="KW-0819">tRNA processing</keyword>
<evidence type="ECO:0000256" key="4">
    <source>
        <dbReference type="SAM" id="Phobius"/>
    </source>
</evidence>
<evidence type="ECO:0000256" key="1">
    <source>
        <dbReference type="ARBA" id="ARBA00012787"/>
    </source>
</evidence>
<keyword evidence="7" id="KW-1185">Reference proteome</keyword>
<dbReference type="EC" id="5.4.99.25" evidence="1"/>
<dbReference type="GO" id="GO:0031119">
    <property type="term" value="P:tRNA pseudouridine synthesis"/>
    <property type="evidence" value="ECO:0007669"/>
    <property type="project" value="TreeGrafter"/>
</dbReference>
<keyword evidence="4" id="KW-0812">Transmembrane</keyword>
<feature type="transmembrane region" description="Helical" evidence="4">
    <location>
        <begin position="28"/>
        <end position="47"/>
    </location>
</feature>
<reference evidence="6 7" key="1">
    <citation type="submission" date="2020-06" db="EMBL/GenBank/DDBJ databases">
        <title>Transcriptomic and genomic resources for Thalictrum thalictroides and T. hernandezii: Facilitating candidate gene discovery in an emerging model plant lineage.</title>
        <authorList>
            <person name="Arias T."/>
            <person name="Riano-Pachon D.M."/>
            <person name="Di Stilio V.S."/>
        </authorList>
    </citation>
    <scope>NUCLEOTIDE SEQUENCE [LARGE SCALE GENOMIC DNA]</scope>
    <source>
        <strain evidence="7">cv. WT478/WT964</strain>
        <tissue evidence="6">Leaves</tissue>
    </source>
</reference>
<dbReference type="Pfam" id="PF21238">
    <property type="entry name" value="Pus10_C"/>
    <property type="match status" value="1"/>
</dbReference>
<dbReference type="PANTHER" id="PTHR21568">
    <property type="entry name" value="TRNA PSEUDOURIDINE SYNTHASE PUS10"/>
    <property type="match status" value="1"/>
</dbReference>
<dbReference type="InterPro" id="IPR039894">
    <property type="entry name" value="Pus10-like"/>
</dbReference>
<accession>A0A7J6WVD9</accession>
<evidence type="ECO:0000313" key="6">
    <source>
        <dbReference type="EMBL" id="KAF5201374.1"/>
    </source>
</evidence>
<keyword evidence="4" id="KW-0472">Membrane</keyword>
<protein>
    <recommendedName>
        <fullName evidence="1">tRNA pseudouridine(55) synthase</fullName>
        <ecNumber evidence="1">5.4.99.25</ecNumber>
    </recommendedName>
</protein>
<dbReference type="InterPro" id="IPR048741">
    <property type="entry name" value="Pus10-like_C"/>
</dbReference>
<evidence type="ECO:0000313" key="7">
    <source>
        <dbReference type="Proteomes" id="UP000554482"/>
    </source>
</evidence>
<evidence type="ECO:0000256" key="3">
    <source>
        <dbReference type="ARBA" id="ARBA00023235"/>
    </source>
</evidence>